<gene>
    <name evidence="1" type="ORF">VF00_C0002G0133</name>
</gene>
<evidence type="ECO:0008006" key="3">
    <source>
        <dbReference type="Google" id="ProtNLM"/>
    </source>
</evidence>
<protein>
    <recommendedName>
        <fullName evidence="3">AN1-type domain-containing protein</fullName>
    </recommendedName>
</protein>
<dbReference type="Proteomes" id="UP000034913">
    <property type="component" value="Unassembled WGS sequence"/>
</dbReference>
<name>A0A0G1X6L8_UNCK3</name>
<dbReference type="SUPFAM" id="SSF118310">
    <property type="entry name" value="AN1-like Zinc finger"/>
    <property type="match status" value="1"/>
</dbReference>
<dbReference type="InterPro" id="IPR035896">
    <property type="entry name" value="AN1-like_Znf"/>
</dbReference>
<evidence type="ECO:0000313" key="1">
    <source>
        <dbReference type="EMBL" id="KKW26808.1"/>
    </source>
</evidence>
<sequence length="59" mass="6425">MPCSACGESAVNMCPHCGWPFCTEHMQEHNCWPDAGRPLVAFPDKVGEDAGDRPSHQSP</sequence>
<comment type="caution">
    <text evidence="1">The sequence shown here is derived from an EMBL/GenBank/DDBJ whole genome shotgun (WGS) entry which is preliminary data.</text>
</comment>
<accession>A0A0G1X6L8</accession>
<proteinExistence type="predicted"/>
<reference evidence="1 2" key="1">
    <citation type="journal article" date="2015" name="Nature">
        <title>rRNA introns, odd ribosomes, and small enigmatic genomes across a large radiation of phyla.</title>
        <authorList>
            <person name="Brown C.T."/>
            <person name="Hug L.A."/>
            <person name="Thomas B.C."/>
            <person name="Sharon I."/>
            <person name="Castelle C.J."/>
            <person name="Singh A."/>
            <person name="Wilkins M.J."/>
            <person name="Williams K.H."/>
            <person name="Banfield J.F."/>
        </authorList>
    </citation>
    <scope>NUCLEOTIDE SEQUENCE [LARGE SCALE GENOMIC DNA]</scope>
</reference>
<organism evidence="1 2">
    <name type="scientific">candidate division Kazan bacterium GW2011_GWB1_52_7</name>
    <dbReference type="NCBI Taxonomy" id="1620414"/>
    <lineage>
        <taxon>Bacteria</taxon>
        <taxon>Bacteria division Kazan-3B-28</taxon>
    </lineage>
</organism>
<dbReference type="EMBL" id="LCRB01000002">
    <property type="protein sequence ID" value="KKW26808.1"/>
    <property type="molecule type" value="Genomic_DNA"/>
</dbReference>
<dbReference type="AlphaFoldDB" id="A0A0G1X6L8"/>
<evidence type="ECO:0000313" key="2">
    <source>
        <dbReference type="Proteomes" id="UP000034913"/>
    </source>
</evidence>